<evidence type="ECO:0000313" key="4">
    <source>
        <dbReference type="WBParaSite" id="Pan_g20489.t2"/>
    </source>
</evidence>
<dbReference type="AlphaFoldDB" id="A0A7E4VG94"/>
<feature type="compositionally biased region" description="Low complexity" evidence="1">
    <location>
        <begin position="940"/>
        <end position="952"/>
    </location>
</feature>
<feature type="region of interest" description="Disordered" evidence="1">
    <location>
        <begin position="1"/>
        <end position="45"/>
    </location>
</feature>
<feature type="compositionally biased region" description="Polar residues" evidence="1">
    <location>
        <begin position="69"/>
        <end position="80"/>
    </location>
</feature>
<evidence type="ECO:0000259" key="2">
    <source>
        <dbReference type="PROSITE" id="PS50057"/>
    </source>
</evidence>
<feature type="region of interest" description="Disordered" evidence="1">
    <location>
        <begin position="896"/>
        <end position="915"/>
    </location>
</feature>
<feature type="compositionally biased region" description="Polar residues" evidence="1">
    <location>
        <begin position="848"/>
        <end position="859"/>
    </location>
</feature>
<reference evidence="4" key="2">
    <citation type="submission" date="2020-10" db="UniProtKB">
        <authorList>
            <consortium name="WormBaseParasite"/>
        </authorList>
    </citation>
    <scope>IDENTIFICATION</scope>
</reference>
<protein>
    <submittedName>
        <fullName evidence="4">FERM domain-containing protein</fullName>
    </submittedName>
</protein>
<evidence type="ECO:0000256" key="1">
    <source>
        <dbReference type="SAM" id="MobiDB-lite"/>
    </source>
</evidence>
<dbReference type="PROSITE" id="PS50057">
    <property type="entry name" value="FERM_3"/>
    <property type="match status" value="1"/>
</dbReference>
<dbReference type="GO" id="GO:0098592">
    <property type="term" value="C:cytoplasmic side of apical plasma membrane"/>
    <property type="evidence" value="ECO:0007669"/>
    <property type="project" value="TreeGrafter"/>
</dbReference>
<feature type="region of interest" description="Disordered" evidence="1">
    <location>
        <begin position="64"/>
        <end position="86"/>
    </location>
</feature>
<feature type="region of interest" description="Disordered" evidence="1">
    <location>
        <begin position="471"/>
        <end position="615"/>
    </location>
</feature>
<feature type="region of interest" description="Disordered" evidence="1">
    <location>
        <begin position="933"/>
        <end position="990"/>
    </location>
</feature>
<keyword evidence="3" id="KW-1185">Reference proteome</keyword>
<evidence type="ECO:0000313" key="3">
    <source>
        <dbReference type="Proteomes" id="UP000492821"/>
    </source>
</evidence>
<dbReference type="WBParaSite" id="Pan_g20489.t2">
    <property type="protein sequence ID" value="Pan_g20489.t2"/>
    <property type="gene ID" value="Pan_g20489"/>
</dbReference>
<feature type="compositionally biased region" description="Polar residues" evidence="1">
    <location>
        <begin position="578"/>
        <end position="594"/>
    </location>
</feature>
<feature type="compositionally biased region" description="Low complexity" evidence="1">
    <location>
        <begin position="865"/>
        <end position="879"/>
    </location>
</feature>
<dbReference type="InterPro" id="IPR047145">
    <property type="entry name" value="FRMD6-like"/>
</dbReference>
<feature type="compositionally biased region" description="Polar residues" evidence="1">
    <location>
        <begin position="523"/>
        <end position="540"/>
    </location>
</feature>
<dbReference type="Gene3D" id="2.30.29.30">
    <property type="entry name" value="Pleckstrin-homology domain (PH domain)/Phosphotyrosine-binding domain (PTB)"/>
    <property type="match status" value="1"/>
</dbReference>
<proteinExistence type="predicted"/>
<dbReference type="PANTHER" id="PTHR13429">
    <property type="entry name" value="FERM DOMAIN (PROTEIN4.1-EZRIN-RADIXIN-MOESIN) FAMILY"/>
    <property type="match status" value="1"/>
</dbReference>
<dbReference type="Pfam" id="PF00373">
    <property type="entry name" value="FERM_M"/>
    <property type="match status" value="1"/>
</dbReference>
<dbReference type="SUPFAM" id="SSF54236">
    <property type="entry name" value="Ubiquitin-like"/>
    <property type="match status" value="1"/>
</dbReference>
<feature type="compositionally biased region" description="Polar residues" evidence="1">
    <location>
        <begin position="953"/>
        <end position="968"/>
    </location>
</feature>
<dbReference type="SUPFAM" id="SSF50729">
    <property type="entry name" value="PH domain-like"/>
    <property type="match status" value="1"/>
</dbReference>
<sequence length="1107" mass="120261">MDDPLQHALRCQPSTSTSTPSSHQSRPTDPVSPSGSNGSANTTTTMSSSIAISPLQQQPLKQILPLRSPSLNTTTSTATPGSVKRLFSKTPAPLSARARLVPSIFAILPPTQRLVQVYTLTKETLAIAVEQKCPVWDVYHCCCSHLGIDDTRFLGLALRMPSEGIGCDSPRHEYYFLQNDQKLTKYVPSKSRTWAKTSATDKSPLLVLYLRVRVYAECIEMISCRVALHHYYLQLRENLLDHWSGPNSVREERCWELAALALQADDGAAPLGNDTPNNGSFRAERYFPLWVINMRGLDYIRKNMPKVRTIPDPRSVAACSYESKKQFCLEASRSPLPLNCHLYGLRRHKQDNQDNALLGITDKGVDMWDVGPEGERIPIRSLCWNKMVSLAFKHRKITVGGVDKLNTSLYACSSERASYLLHFCRDVHQQLIQINIHYAYKKPSSEIPPPPWCKEISVDSTRPHRLHALPPIQASSSATSTPAQASPASNIVASPSPAPPMPNARGASPHPLMRIHEQHSVDSFETSDSRQSSTKENPSTAIEPVPKQSVKRSSGGARARISGNTSSTERRNGRFEPNGSTARHSRISPSNDSGDSLPPPTNDIETFLNSAASPPRYQFSGDEEVNSQMTTSTISAVSMPAMSTAQNAMPMDAAERRAHFVTSRTFDDHARVEPTPLGAHVDPASRSMHDLRSRMPPPPYMHALAQLNGQAVQHPPAQIRQYPPPPTHQTPTPQRMPTRSGTVIGADTEMQAYIDRLSMQNGAVPRPLPSYPGEQYMAFHRGVSEPRLNMTVQPMPQQAIVTNVANGTRPPMNPTNSVTPTPADPTHAKRRYASRSPSSRGINRVKSMPSSAMSASDLQVRNAEANGTAAVSTTTNGTTHFAKQPPPYDHALQLQSAASRKSALEKRNSTSGIDMARSKHQYSFLQMLMQENNISGGLPSSSTSDETLSSATVTPPMQANLSGSPQHESSAERLSPAFEDNMSTPPRSTIIPPAFAHVASAGSAGGGSPPSPPFYYAGNGGPLLWNNGATRGEYLFQDQHIQALIANANANNAAAAAAAHANGAYYTPDRYAAAAAAAVNANPGLFQTQAVVDLPAPPPYPQGSLVR</sequence>
<dbReference type="GO" id="GO:0035332">
    <property type="term" value="P:positive regulation of hippo signaling"/>
    <property type="evidence" value="ECO:0007669"/>
    <property type="project" value="TreeGrafter"/>
</dbReference>
<dbReference type="InterPro" id="IPR035963">
    <property type="entry name" value="FERM_2"/>
</dbReference>
<dbReference type="InterPro" id="IPR019749">
    <property type="entry name" value="Band_41_domain"/>
</dbReference>
<dbReference type="Gene3D" id="1.20.80.10">
    <property type="match status" value="1"/>
</dbReference>
<dbReference type="InterPro" id="IPR019748">
    <property type="entry name" value="FERM_central"/>
</dbReference>
<dbReference type="CDD" id="cd14473">
    <property type="entry name" value="FERM_B-lobe"/>
    <property type="match status" value="1"/>
</dbReference>
<dbReference type="CDD" id="cd17101">
    <property type="entry name" value="FERM_F1_PTPN13_like"/>
    <property type="match status" value="1"/>
</dbReference>
<accession>A0A7E4VG94</accession>
<dbReference type="PANTHER" id="PTHR13429:SF5">
    <property type="entry name" value="PROTEIN EXPANDED"/>
    <property type="match status" value="1"/>
</dbReference>
<feature type="region of interest" description="Disordered" evidence="1">
    <location>
        <begin position="712"/>
        <end position="738"/>
    </location>
</feature>
<reference evidence="3" key="1">
    <citation type="journal article" date="2013" name="Genetics">
        <title>The draft genome and transcriptome of Panagrellus redivivus are shaped by the harsh demands of a free-living lifestyle.</title>
        <authorList>
            <person name="Srinivasan J."/>
            <person name="Dillman A.R."/>
            <person name="Macchietto M.G."/>
            <person name="Heikkinen L."/>
            <person name="Lakso M."/>
            <person name="Fracchia K.M."/>
            <person name="Antoshechkin I."/>
            <person name="Mortazavi A."/>
            <person name="Wong G."/>
            <person name="Sternberg P.W."/>
        </authorList>
    </citation>
    <scope>NUCLEOTIDE SEQUENCE [LARGE SCALE GENOMIC DNA]</scope>
    <source>
        <strain evidence="3">MT8872</strain>
    </source>
</reference>
<dbReference type="Proteomes" id="UP000492821">
    <property type="component" value="Unassembled WGS sequence"/>
</dbReference>
<dbReference type="InterPro" id="IPR014352">
    <property type="entry name" value="FERM/acyl-CoA-bd_prot_sf"/>
</dbReference>
<dbReference type="SUPFAM" id="SSF47031">
    <property type="entry name" value="Second domain of FERM"/>
    <property type="match status" value="1"/>
</dbReference>
<dbReference type="SMART" id="SM00295">
    <property type="entry name" value="B41"/>
    <property type="match status" value="1"/>
</dbReference>
<dbReference type="InterPro" id="IPR011993">
    <property type="entry name" value="PH-like_dom_sf"/>
</dbReference>
<feature type="compositionally biased region" description="Polar residues" evidence="1">
    <location>
        <begin position="603"/>
        <end position="612"/>
    </location>
</feature>
<feature type="compositionally biased region" description="Low complexity" evidence="1">
    <location>
        <begin position="473"/>
        <end position="495"/>
    </location>
</feature>
<dbReference type="InterPro" id="IPR000299">
    <property type="entry name" value="FERM_domain"/>
</dbReference>
<feature type="compositionally biased region" description="Low complexity" evidence="1">
    <location>
        <begin position="13"/>
        <end position="45"/>
    </location>
</feature>
<dbReference type="InterPro" id="IPR029071">
    <property type="entry name" value="Ubiquitin-like_domsf"/>
</dbReference>
<name>A0A7E4VG94_PANRE</name>
<feature type="compositionally biased region" description="Low complexity" evidence="1">
    <location>
        <begin position="729"/>
        <end position="738"/>
    </location>
</feature>
<organism evidence="3 4">
    <name type="scientific">Panagrellus redivivus</name>
    <name type="common">Microworm</name>
    <dbReference type="NCBI Taxonomy" id="6233"/>
    <lineage>
        <taxon>Eukaryota</taxon>
        <taxon>Metazoa</taxon>
        <taxon>Ecdysozoa</taxon>
        <taxon>Nematoda</taxon>
        <taxon>Chromadorea</taxon>
        <taxon>Rhabditida</taxon>
        <taxon>Tylenchina</taxon>
        <taxon>Panagrolaimomorpha</taxon>
        <taxon>Panagrolaimoidea</taxon>
        <taxon>Panagrolaimidae</taxon>
        <taxon>Panagrellus</taxon>
    </lineage>
</organism>
<feature type="domain" description="FERM" evidence="2">
    <location>
        <begin position="113"/>
        <end position="435"/>
    </location>
</feature>
<feature type="region of interest" description="Disordered" evidence="1">
    <location>
        <begin position="806"/>
        <end position="887"/>
    </location>
</feature>